<dbReference type="Proteomes" id="UP000499080">
    <property type="component" value="Unassembled WGS sequence"/>
</dbReference>
<feature type="region of interest" description="Disordered" evidence="1">
    <location>
        <begin position="133"/>
        <end position="163"/>
    </location>
</feature>
<dbReference type="EMBL" id="BGPR01059748">
    <property type="protein sequence ID" value="GBO35715.1"/>
    <property type="molecule type" value="Genomic_DNA"/>
</dbReference>
<gene>
    <name evidence="2" type="ORF">AVEN_192177_1</name>
</gene>
<evidence type="ECO:0000313" key="3">
    <source>
        <dbReference type="Proteomes" id="UP000499080"/>
    </source>
</evidence>
<dbReference type="AlphaFoldDB" id="A0A4Y2WE27"/>
<evidence type="ECO:0000313" key="2">
    <source>
        <dbReference type="EMBL" id="GBO35715.1"/>
    </source>
</evidence>
<name>A0A4Y2WE27_ARAVE</name>
<sequence>MSTTFFFFPKKSSSRASRFSNNPSSSEGIKAPLHTPALRHRKKKQRLIGQACCQALFQSDLIASPTRNVSKAGRDGLVVSSRLWSRRVLVSKSDSTEDPLVWGLLHVISYVVAKRPSVCVEVWRGVSAQVSSSSSDHRSKFRGPSQNSPRVASKRDVNITKLT</sequence>
<organism evidence="2 3">
    <name type="scientific">Araneus ventricosus</name>
    <name type="common">Orbweaver spider</name>
    <name type="synonym">Epeira ventricosa</name>
    <dbReference type="NCBI Taxonomy" id="182803"/>
    <lineage>
        <taxon>Eukaryota</taxon>
        <taxon>Metazoa</taxon>
        <taxon>Ecdysozoa</taxon>
        <taxon>Arthropoda</taxon>
        <taxon>Chelicerata</taxon>
        <taxon>Arachnida</taxon>
        <taxon>Araneae</taxon>
        <taxon>Araneomorphae</taxon>
        <taxon>Entelegynae</taxon>
        <taxon>Araneoidea</taxon>
        <taxon>Araneidae</taxon>
        <taxon>Araneus</taxon>
    </lineage>
</organism>
<evidence type="ECO:0000256" key="1">
    <source>
        <dbReference type="SAM" id="MobiDB-lite"/>
    </source>
</evidence>
<reference evidence="2 3" key="1">
    <citation type="journal article" date="2019" name="Sci. Rep.">
        <title>Orb-weaving spider Araneus ventricosus genome elucidates the spidroin gene catalogue.</title>
        <authorList>
            <person name="Kono N."/>
            <person name="Nakamura H."/>
            <person name="Ohtoshi R."/>
            <person name="Moran D.A.P."/>
            <person name="Shinohara A."/>
            <person name="Yoshida Y."/>
            <person name="Fujiwara M."/>
            <person name="Mori M."/>
            <person name="Tomita M."/>
            <person name="Arakawa K."/>
        </authorList>
    </citation>
    <scope>NUCLEOTIDE SEQUENCE [LARGE SCALE GENOMIC DNA]</scope>
</reference>
<keyword evidence="3" id="KW-1185">Reference proteome</keyword>
<accession>A0A4Y2WE27</accession>
<protein>
    <submittedName>
        <fullName evidence="2">Uncharacterized protein</fullName>
    </submittedName>
</protein>
<feature type="compositionally biased region" description="Basic and acidic residues" evidence="1">
    <location>
        <begin position="153"/>
        <end position="163"/>
    </location>
</feature>
<proteinExistence type="predicted"/>
<comment type="caution">
    <text evidence="2">The sequence shown here is derived from an EMBL/GenBank/DDBJ whole genome shotgun (WGS) entry which is preliminary data.</text>
</comment>